<comment type="caution">
    <text evidence="7">The sequence shown here is derived from an EMBL/GenBank/DDBJ whole genome shotgun (WGS) entry which is preliminary data.</text>
</comment>
<evidence type="ECO:0000256" key="2">
    <source>
        <dbReference type="ARBA" id="ARBA00022692"/>
    </source>
</evidence>
<dbReference type="Proteomes" id="UP000245959">
    <property type="component" value="Unassembled WGS sequence"/>
</dbReference>
<evidence type="ECO:0000256" key="4">
    <source>
        <dbReference type="ARBA" id="ARBA00023136"/>
    </source>
</evidence>
<dbReference type="PANTHER" id="PTHR14948:SF25">
    <property type="entry name" value="DUF4190 DOMAIN-CONTAINING PROTEIN"/>
    <property type="match status" value="1"/>
</dbReference>
<dbReference type="InterPro" id="IPR051423">
    <property type="entry name" value="CD225/Dispanin"/>
</dbReference>
<evidence type="ECO:0000313" key="7">
    <source>
        <dbReference type="EMBL" id="PVY41469.1"/>
    </source>
</evidence>
<protein>
    <submittedName>
        <fullName evidence="7">Zinc ribbon protein</fullName>
    </submittedName>
</protein>
<sequence>MYCIRCGLQLPDDAKSCSRCGTPVPGMAPPQSGLPWAILACVCCCPATGIVAIVYALKSAELFKQQKWEEARKAAAKSVRWSWISVHTAIVLTLAYMVYGVILLYRQLDQFDQLMK</sequence>
<keyword evidence="2 5" id="KW-0812">Transmembrane</keyword>
<dbReference type="InterPro" id="IPR026870">
    <property type="entry name" value="Zinc_ribbon_dom"/>
</dbReference>
<organism evidence="7 8">
    <name type="scientific">Victivallis vadensis</name>
    <dbReference type="NCBI Taxonomy" id="172901"/>
    <lineage>
        <taxon>Bacteria</taxon>
        <taxon>Pseudomonadati</taxon>
        <taxon>Lentisphaerota</taxon>
        <taxon>Lentisphaeria</taxon>
        <taxon>Victivallales</taxon>
        <taxon>Victivallaceae</taxon>
        <taxon>Victivallis</taxon>
    </lineage>
</organism>
<comment type="subcellular location">
    <subcellularLocation>
        <location evidence="1">Membrane</location>
    </subcellularLocation>
</comment>
<dbReference type="RefSeq" id="WP_116884157.1">
    <property type="nucleotide sequence ID" value="NZ_CAUHRZ010000054.1"/>
</dbReference>
<dbReference type="EMBL" id="QEKH01000014">
    <property type="protein sequence ID" value="PVY41469.1"/>
    <property type="molecule type" value="Genomic_DNA"/>
</dbReference>
<keyword evidence="4 5" id="KW-0472">Membrane</keyword>
<dbReference type="Pfam" id="PF13240">
    <property type="entry name" value="Zn_Ribbon_1"/>
    <property type="match status" value="1"/>
</dbReference>
<evidence type="ECO:0000256" key="5">
    <source>
        <dbReference type="SAM" id="Phobius"/>
    </source>
</evidence>
<dbReference type="GO" id="GO:0016020">
    <property type="term" value="C:membrane"/>
    <property type="evidence" value="ECO:0007669"/>
    <property type="project" value="UniProtKB-SubCell"/>
</dbReference>
<dbReference type="AlphaFoldDB" id="A0A2U1AYG6"/>
<feature type="transmembrane region" description="Helical" evidence="5">
    <location>
        <begin position="34"/>
        <end position="57"/>
    </location>
</feature>
<reference evidence="7 8" key="1">
    <citation type="submission" date="2018-04" db="EMBL/GenBank/DDBJ databases">
        <title>Genomic Encyclopedia of Type Strains, Phase IV (KMG-IV): sequencing the most valuable type-strain genomes for metagenomic binning, comparative biology and taxonomic classification.</title>
        <authorList>
            <person name="Goeker M."/>
        </authorList>
    </citation>
    <scope>NUCLEOTIDE SEQUENCE [LARGE SCALE GENOMIC DNA]</scope>
    <source>
        <strain evidence="7 8">DSM 14823</strain>
    </source>
</reference>
<dbReference type="InterPro" id="IPR007593">
    <property type="entry name" value="CD225/Dispanin_fam"/>
</dbReference>
<evidence type="ECO:0000256" key="1">
    <source>
        <dbReference type="ARBA" id="ARBA00004370"/>
    </source>
</evidence>
<feature type="domain" description="Zinc-ribbon" evidence="6">
    <location>
        <begin position="2"/>
        <end position="24"/>
    </location>
</feature>
<evidence type="ECO:0000259" key="6">
    <source>
        <dbReference type="Pfam" id="PF13240"/>
    </source>
</evidence>
<name>A0A2U1AYG6_9BACT</name>
<accession>A0A2U1AYG6</accession>
<dbReference type="PANTHER" id="PTHR14948">
    <property type="entry name" value="NG5"/>
    <property type="match status" value="1"/>
</dbReference>
<dbReference type="Pfam" id="PF04505">
    <property type="entry name" value="CD225"/>
    <property type="match status" value="1"/>
</dbReference>
<keyword evidence="8" id="KW-1185">Reference proteome</keyword>
<feature type="transmembrane region" description="Helical" evidence="5">
    <location>
        <begin position="81"/>
        <end position="105"/>
    </location>
</feature>
<proteinExistence type="predicted"/>
<gene>
    <name evidence="7" type="ORF">C8D82_11483</name>
</gene>
<keyword evidence="3 5" id="KW-1133">Transmembrane helix</keyword>
<dbReference type="GeneID" id="78295434"/>
<evidence type="ECO:0000256" key="3">
    <source>
        <dbReference type="ARBA" id="ARBA00022989"/>
    </source>
</evidence>
<evidence type="ECO:0000313" key="8">
    <source>
        <dbReference type="Proteomes" id="UP000245959"/>
    </source>
</evidence>